<feature type="region of interest" description="Disordered" evidence="1">
    <location>
        <begin position="591"/>
        <end position="612"/>
    </location>
</feature>
<protein>
    <recommendedName>
        <fullName evidence="2">FERM domain-containing protein</fullName>
    </recommendedName>
</protein>
<proteinExistence type="predicted"/>
<feature type="domain" description="FERM" evidence="2">
    <location>
        <begin position="6"/>
        <end position="308"/>
    </location>
</feature>
<dbReference type="PANTHER" id="PTHR23280">
    <property type="entry name" value="4.1 G PROTEIN"/>
    <property type="match status" value="1"/>
</dbReference>
<dbReference type="SUPFAM" id="SSF54236">
    <property type="entry name" value="Ubiquitin-like"/>
    <property type="match status" value="1"/>
</dbReference>
<dbReference type="SMART" id="SM01196">
    <property type="entry name" value="FERM_C"/>
    <property type="match status" value="1"/>
</dbReference>
<dbReference type="Gene3D" id="1.20.80.10">
    <property type="match status" value="1"/>
</dbReference>
<evidence type="ECO:0000313" key="4">
    <source>
        <dbReference type="WBParaSite" id="SRDH1_60900.1"/>
    </source>
</evidence>
<dbReference type="Pfam" id="PF09380">
    <property type="entry name" value="FERM_C"/>
    <property type="match status" value="1"/>
</dbReference>
<sequence>MSHGYFVVSVRLLEDEKMEEINVPEDATGKWLFEEICCQQGVMQEREYFGLRYLEHEMLSSPTKRWINLTRNLSSQLKNTYPRQVSFRVKHYPADPIVDLRLPKSHYLLYHQLRRDLISGRLVVQTDVLVRLAALVVQVELGDISAQEPLETSAKNDKHQYLREFRVLHNQTERLESLIIKEHEKLENCLPSEAASELIHLASSLETYGIDPIRVKTKAYGSRHIHLGLTHQGVAEFIGNRRQKLYPWSAISWMTCNGRDFVVATSCQHPGRKKKSTTTIHYKCDNKSVAQALWEWASDRQLFFTLDKSSSVKPVKSKKALFQRTRTFTFSGRCRREVIGRPLLTTSLPTDICGISVAEENLSFNNPTSSNGYSLSMGALTNGTGRNMDTHIENNIEDGESTQTAPATTTSGLLSISSTSLGHSRAPALSEPSVARNVTNNLMEENMENQVNSHDHSNLSGSFSVNSNLLVPLFANLPKHRFSTEARKRQREILKKQSKYGLYQQNHSDLFDTDDECDNDDTSSEAAVEALNSASKAGEAWLTNELGQKGEKQISFSPAKSWFSFLHSSSTEKGDKQTSSVQSKDIRNSNHSSLLNLTNNDTPDTDIDSDSSTEPVSIWRFAAISAGFMTCASIFGLALILEAEVHSPIMATIRGHPWFLDFDSRFYRPIRSALLGFWRR</sequence>
<dbReference type="AlphaFoldDB" id="A0AA85FRG4"/>
<evidence type="ECO:0000259" key="2">
    <source>
        <dbReference type="PROSITE" id="PS50057"/>
    </source>
</evidence>
<organism evidence="3 4">
    <name type="scientific">Schistosoma rodhaini</name>
    <dbReference type="NCBI Taxonomy" id="6188"/>
    <lineage>
        <taxon>Eukaryota</taxon>
        <taxon>Metazoa</taxon>
        <taxon>Spiralia</taxon>
        <taxon>Lophotrochozoa</taxon>
        <taxon>Platyhelminthes</taxon>
        <taxon>Trematoda</taxon>
        <taxon>Digenea</taxon>
        <taxon>Strigeidida</taxon>
        <taxon>Schistosomatoidea</taxon>
        <taxon>Schistosomatidae</taxon>
        <taxon>Schistosoma</taxon>
    </lineage>
</organism>
<dbReference type="PRINTS" id="PR00935">
    <property type="entry name" value="BAND41"/>
</dbReference>
<dbReference type="SUPFAM" id="SSF50729">
    <property type="entry name" value="PH domain-like"/>
    <property type="match status" value="1"/>
</dbReference>
<dbReference type="GO" id="GO:0005856">
    <property type="term" value="C:cytoskeleton"/>
    <property type="evidence" value="ECO:0007669"/>
    <property type="project" value="TreeGrafter"/>
</dbReference>
<keyword evidence="3" id="KW-1185">Reference proteome</keyword>
<feature type="compositionally biased region" description="Low complexity" evidence="1">
    <location>
        <begin position="591"/>
        <end position="602"/>
    </location>
</feature>
<dbReference type="Gene3D" id="2.30.29.30">
    <property type="entry name" value="Pleckstrin-homology domain (PH domain)/Phosphotyrosine-binding domain (PTB)"/>
    <property type="match status" value="1"/>
</dbReference>
<dbReference type="InterPro" id="IPR035963">
    <property type="entry name" value="FERM_2"/>
</dbReference>
<dbReference type="InterPro" id="IPR000299">
    <property type="entry name" value="FERM_domain"/>
</dbReference>
<dbReference type="Proteomes" id="UP000050792">
    <property type="component" value="Unassembled WGS sequence"/>
</dbReference>
<dbReference type="InterPro" id="IPR029071">
    <property type="entry name" value="Ubiquitin-like_domsf"/>
</dbReference>
<dbReference type="GO" id="GO:0031032">
    <property type="term" value="P:actomyosin structure organization"/>
    <property type="evidence" value="ECO:0007669"/>
    <property type="project" value="TreeGrafter"/>
</dbReference>
<dbReference type="Pfam" id="PF09379">
    <property type="entry name" value="FERM_N"/>
    <property type="match status" value="1"/>
</dbReference>
<dbReference type="InterPro" id="IPR011993">
    <property type="entry name" value="PH-like_dom_sf"/>
</dbReference>
<dbReference type="Gene3D" id="3.10.20.90">
    <property type="entry name" value="Phosphatidylinositol 3-kinase Catalytic Subunit, Chain A, domain 1"/>
    <property type="match status" value="1"/>
</dbReference>
<dbReference type="InterPro" id="IPR018979">
    <property type="entry name" value="FERM_N"/>
</dbReference>
<reference evidence="3" key="1">
    <citation type="submission" date="2022-06" db="EMBL/GenBank/DDBJ databases">
        <authorList>
            <person name="Berger JAMES D."/>
            <person name="Berger JAMES D."/>
        </authorList>
    </citation>
    <scope>NUCLEOTIDE SEQUENCE [LARGE SCALE GENOMIC DNA]</scope>
</reference>
<dbReference type="CDD" id="cd14473">
    <property type="entry name" value="FERM_B-lobe"/>
    <property type="match status" value="1"/>
</dbReference>
<dbReference type="InterPro" id="IPR019748">
    <property type="entry name" value="FERM_central"/>
</dbReference>
<dbReference type="SMART" id="SM00295">
    <property type="entry name" value="B41"/>
    <property type="match status" value="1"/>
</dbReference>
<name>A0AA85FRG4_9TREM</name>
<dbReference type="InterPro" id="IPR018980">
    <property type="entry name" value="FERM_PH-like_C"/>
</dbReference>
<dbReference type="WBParaSite" id="SRDH1_60900.1">
    <property type="protein sequence ID" value="SRDH1_60900.1"/>
    <property type="gene ID" value="SRDH1_60900"/>
</dbReference>
<dbReference type="PROSITE" id="PS50057">
    <property type="entry name" value="FERM_3"/>
    <property type="match status" value="1"/>
</dbReference>
<dbReference type="InterPro" id="IPR014352">
    <property type="entry name" value="FERM/acyl-CoA-bd_prot_sf"/>
</dbReference>
<dbReference type="InterPro" id="IPR019749">
    <property type="entry name" value="Band_41_domain"/>
</dbReference>
<evidence type="ECO:0000313" key="3">
    <source>
        <dbReference type="Proteomes" id="UP000050792"/>
    </source>
</evidence>
<dbReference type="CDD" id="cd01765">
    <property type="entry name" value="FERM_F0_F1"/>
    <property type="match status" value="1"/>
</dbReference>
<dbReference type="SUPFAM" id="SSF47031">
    <property type="entry name" value="Second domain of FERM"/>
    <property type="match status" value="1"/>
</dbReference>
<reference evidence="4" key="2">
    <citation type="submission" date="2023-11" db="UniProtKB">
        <authorList>
            <consortium name="WormBaseParasite"/>
        </authorList>
    </citation>
    <scope>IDENTIFICATION</scope>
</reference>
<dbReference type="PANTHER" id="PTHR23280:SF32">
    <property type="entry name" value="FI22325P1"/>
    <property type="match status" value="1"/>
</dbReference>
<accession>A0AA85FRG4</accession>
<evidence type="ECO:0000256" key="1">
    <source>
        <dbReference type="SAM" id="MobiDB-lite"/>
    </source>
</evidence>
<dbReference type="Pfam" id="PF00373">
    <property type="entry name" value="FERM_M"/>
    <property type="match status" value="1"/>
</dbReference>